<protein>
    <submittedName>
        <fullName evidence="3">Elongation factor G-binding protein</fullName>
    </submittedName>
</protein>
<feature type="domain" description="Elongation factor G-binding protein C-terminal treble-clef zinc-finger" evidence="2">
    <location>
        <begin position="101"/>
        <end position="203"/>
    </location>
</feature>
<dbReference type="InterPro" id="IPR032330">
    <property type="entry name" value="EF-G-binding_C"/>
</dbReference>
<dbReference type="EMBL" id="SIRE01000013">
    <property type="protein sequence ID" value="TBL76635.1"/>
    <property type="molecule type" value="Genomic_DNA"/>
</dbReference>
<dbReference type="AlphaFoldDB" id="A0A4V2J411"/>
<dbReference type="GO" id="GO:0003746">
    <property type="term" value="F:translation elongation factor activity"/>
    <property type="evidence" value="ECO:0007669"/>
    <property type="project" value="UniProtKB-KW"/>
</dbReference>
<organism evidence="3 4">
    <name type="scientific">Paenibacillus thalictri</name>
    <dbReference type="NCBI Taxonomy" id="2527873"/>
    <lineage>
        <taxon>Bacteria</taxon>
        <taxon>Bacillati</taxon>
        <taxon>Bacillota</taxon>
        <taxon>Bacilli</taxon>
        <taxon>Bacillales</taxon>
        <taxon>Paenibacillaceae</taxon>
        <taxon>Paenibacillus</taxon>
    </lineage>
</organism>
<dbReference type="RefSeq" id="WP_131015105.1">
    <property type="nucleotide sequence ID" value="NZ_SIRE01000013.1"/>
</dbReference>
<dbReference type="Proteomes" id="UP000293142">
    <property type="component" value="Unassembled WGS sequence"/>
</dbReference>
<keyword evidence="3" id="KW-0251">Elongation factor</keyword>
<gene>
    <name evidence="3" type="ORF">EYB31_19620</name>
</gene>
<dbReference type="Pfam" id="PF07299">
    <property type="entry name" value="EF-G-binding_N"/>
    <property type="match status" value="1"/>
</dbReference>
<evidence type="ECO:0000259" key="1">
    <source>
        <dbReference type="Pfam" id="PF07299"/>
    </source>
</evidence>
<dbReference type="InterPro" id="IPR038344">
    <property type="entry name" value="EF-G_N_sf"/>
</dbReference>
<dbReference type="InterPro" id="IPR010841">
    <property type="entry name" value="EF-G-binding_N"/>
</dbReference>
<evidence type="ECO:0000313" key="3">
    <source>
        <dbReference type="EMBL" id="TBL76635.1"/>
    </source>
</evidence>
<feature type="domain" description="Elongation factor G-binding protein N-terminal" evidence="1">
    <location>
        <begin position="5"/>
        <end position="87"/>
    </location>
</feature>
<keyword evidence="3" id="KW-0648">Protein biosynthesis</keyword>
<proteinExistence type="predicted"/>
<dbReference type="Pfam" id="PF16571">
    <property type="entry name" value="FBP_C"/>
    <property type="match status" value="1"/>
</dbReference>
<reference evidence="3 4" key="1">
    <citation type="submission" date="2019-02" db="EMBL/GenBank/DDBJ databases">
        <title>Paenibacillus sp. nov., isolated from surface-sterilized tissue of Thalictrum simplex L.</title>
        <authorList>
            <person name="Tuo L."/>
        </authorList>
    </citation>
    <scope>NUCLEOTIDE SEQUENCE [LARGE SCALE GENOMIC DNA]</scope>
    <source>
        <strain evidence="3 4">N2SHLJ1</strain>
    </source>
</reference>
<dbReference type="CDD" id="cd16342">
    <property type="entry name" value="FusC_FusB"/>
    <property type="match status" value="1"/>
</dbReference>
<evidence type="ECO:0000259" key="2">
    <source>
        <dbReference type="Pfam" id="PF16571"/>
    </source>
</evidence>
<dbReference type="OrthoDB" id="1891078at2"/>
<sequence>MHTPFIRNHEYNFIKKQAELIQHAIRTNADPKVLESVRYSAATKLEELFPNANDEQKRLLAGLSSLTAAEDFQKYLKALEPYLLEFPQITEKQIQKLFPKNKKLKLPDLDLLDRRYVTYIGWTDISTNKLFMVYPINGQFFGVEGRFTPTHKKSYCFVCNRYEELVLFSAVSKKPPKASADYYKSVGNYLCMNGHECNANITDVTALEKFIDSVIR</sequence>
<accession>A0A4V2J411</accession>
<name>A0A4V2J411_9BACL</name>
<comment type="caution">
    <text evidence="3">The sequence shown here is derived from an EMBL/GenBank/DDBJ whole genome shotgun (WGS) entry which is preliminary data.</text>
</comment>
<dbReference type="Gene3D" id="1.20.1280.250">
    <property type="match status" value="1"/>
</dbReference>
<evidence type="ECO:0000313" key="4">
    <source>
        <dbReference type="Proteomes" id="UP000293142"/>
    </source>
</evidence>
<keyword evidence="4" id="KW-1185">Reference proteome</keyword>